<dbReference type="InterPro" id="IPR050445">
    <property type="entry name" value="Bact_polysacc_biosynth/exp"/>
</dbReference>
<evidence type="ECO:0000256" key="1">
    <source>
        <dbReference type="SAM" id="Phobius"/>
    </source>
</evidence>
<dbReference type="AlphaFoldDB" id="A0ABC9VAQ7"/>
<name>A0ABC9VAQ7_9BACL</name>
<reference evidence="2 3" key="1">
    <citation type="journal article" date="2014" name="Appl. Microbiol. Biotechnol.">
        <title>Transformable facultative thermophile Geobacillus stearothermophilus NUB3621 as a host strain for metabolic engineering.</title>
        <authorList>
            <person name="Blanchard K."/>
            <person name="Robic S."/>
            <person name="Matsumura I."/>
        </authorList>
    </citation>
    <scope>NUCLEOTIDE SEQUENCE [LARGE SCALE GENOMIC DNA]</scope>
    <source>
        <strain evidence="2 3">NUB3621</strain>
    </source>
</reference>
<comment type="caution">
    <text evidence="2">The sequence shown here is derived from an EMBL/GenBank/DDBJ whole genome shotgun (WGS) entry which is preliminary data.</text>
</comment>
<organism evidence="2 3">
    <name type="scientific">Parageobacillus genomosp. 1</name>
    <dbReference type="NCBI Taxonomy" id="1295642"/>
    <lineage>
        <taxon>Bacteria</taxon>
        <taxon>Bacillati</taxon>
        <taxon>Bacillota</taxon>
        <taxon>Bacilli</taxon>
        <taxon>Bacillales</taxon>
        <taxon>Anoxybacillaceae</taxon>
        <taxon>Parageobacillus</taxon>
    </lineage>
</organism>
<gene>
    <name evidence="2" type="ORF">H839_16618</name>
</gene>
<protein>
    <submittedName>
        <fullName evidence="2">Teichuronic acid biosynthesis protein TuaF</fullName>
    </submittedName>
</protein>
<dbReference type="RefSeq" id="WP_043906114.1">
    <property type="nucleotide sequence ID" value="NZ_CM002692.1"/>
</dbReference>
<keyword evidence="1" id="KW-0812">Transmembrane</keyword>
<keyword evidence="1" id="KW-1133">Transmembrane helix</keyword>
<dbReference type="PANTHER" id="PTHR32309:SF31">
    <property type="entry name" value="CAPSULAR EXOPOLYSACCHARIDE FAMILY"/>
    <property type="match status" value="1"/>
</dbReference>
<sequence>MDWIIDIVQRIKKLALLFVFLPLLTMVVAYVFELSTPSHYIARARIELGNFENTRLTDPKFVQELLLSQRYIEEIYETYDPPMEISQIKQNLKVSLGNTRIVTVELTGSNRKQVKKTLNAVVKGFVSRSNDRYKKTYNLLTSKIKTVQSIETTEELVRQQQLLYELESMLTDLRPTNIMEPITVVDSGGSPSKRAVLGFLLGIMADACILFFLEVFRKQPKH</sequence>
<evidence type="ECO:0000313" key="2">
    <source>
        <dbReference type="EMBL" id="EZP75142.1"/>
    </source>
</evidence>
<accession>A0ABC9VAQ7</accession>
<evidence type="ECO:0000313" key="3">
    <source>
        <dbReference type="Proteomes" id="UP000023566"/>
    </source>
</evidence>
<keyword evidence="1" id="KW-0472">Membrane</keyword>
<dbReference type="EMBL" id="AOTZ01000009">
    <property type="protein sequence ID" value="EZP75142.1"/>
    <property type="molecule type" value="Genomic_DNA"/>
</dbReference>
<keyword evidence="3" id="KW-1185">Reference proteome</keyword>
<feature type="transmembrane region" description="Helical" evidence="1">
    <location>
        <begin position="195"/>
        <end position="216"/>
    </location>
</feature>
<dbReference type="PANTHER" id="PTHR32309">
    <property type="entry name" value="TYROSINE-PROTEIN KINASE"/>
    <property type="match status" value="1"/>
</dbReference>
<dbReference type="Proteomes" id="UP000023566">
    <property type="component" value="Chromosome"/>
</dbReference>
<proteinExistence type="predicted"/>